<evidence type="ECO:0000313" key="2">
    <source>
        <dbReference type="Proteomes" id="UP000004277"/>
    </source>
</evidence>
<keyword evidence="2" id="KW-1185">Reference proteome</keyword>
<sequence>MATSSAQALHRYRLRRGLPESACTPDGGLRVLAGDGIRMSLQEAPNATIVLRARVGALPREPEARARMVCRVGAFAAGLMRVSPASCTIDAEGYVLHLWQRLAAGCSEPEFDESVALFARTCQMWREMLTQLEQRVGL</sequence>
<comment type="caution">
    <text evidence="1">The sequence shown here is derived from an EMBL/GenBank/DDBJ whole genome shotgun (WGS) entry which is preliminary data.</text>
</comment>
<protein>
    <submittedName>
        <fullName evidence="1">Type III secretion system chaperone</fullName>
    </submittedName>
</protein>
<gene>
    <name evidence="1" type="ORF">MW7_014145</name>
</gene>
<dbReference type="EMBL" id="AKCV02000025">
    <property type="protein sequence ID" value="TMS57098.1"/>
    <property type="molecule type" value="Genomic_DNA"/>
</dbReference>
<evidence type="ECO:0000313" key="1">
    <source>
        <dbReference type="EMBL" id="TMS57098.1"/>
    </source>
</evidence>
<dbReference type="Proteomes" id="UP000004277">
    <property type="component" value="Unassembled WGS sequence"/>
</dbReference>
<name>A0ACD3SLJ1_9BURK</name>
<organism evidence="1 2">
    <name type="scientific">Imbroritus primus</name>
    <dbReference type="NCBI Taxonomy" id="3058603"/>
    <lineage>
        <taxon>Bacteria</taxon>
        <taxon>Pseudomonadati</taxon>
        <taxon>Pseudomonadota</taxon>
        <taxon>Betaproteobacteria</taxon>
        <taxon>Burkholderiales</taxon>
        <taxon>Burkholderiaceae</taxon>
        <taxon>Imbroritus</taxon>
    </lineage>
</organism>
<accession>A0ACD3SLJ1</accession>
<proteinExistence type="predicted"/>
<reference evidence="1" key="1">
    <citation type="submission" date="2019-05" db="EMBL/GenBank/DDBJ databases">
        <title>Revised genome assembly of Burkholderiaceae (previously Ralstonia) sp. PBA.</title>
        <authorList>
            <person name="Gan H.M."/>
        </authorList>
    </citation>
    <scope>NUCLEOTIDE SEQUENCE</scope>
    <source>
        <strain evidence="1">PBA</strain>
    </source>
</reference>